<dbReference type="GO" id="GO:0008360">
    <property type="term" value="P:regulation of cell shape"/>
    <property type="evidence" value="ECO:0007669"/>
    <property type="project" value="UniProtKB-KW"/>
</dbReference>
<protein>
    <submittedName>
        <fullName evidence="6">UDP-N-acetylmuramyl-tripeptide synthetase</fullName>
    </submittedName>
</protein>
<dbReference type="InterPro" id="IPR036565">
    <property type="entry name" value="Mur-like_cat_sf"/>
</dbReference>
<evidence type="ECO:0000313" key="6">
    <source>
        <dbReference type="EMBL" id="RJO62285.1"/>
    </source>
</evidence>
<feature type="domain" description="Mur ligase C-terminal" evidence="4">
    <location>
        <begin position="328"/>
        <end position="454"/>
    </location>
</feature>
<evidence type="ECO:0000259" key="5">
    <source>
        <dbReference type="Pfam" id="PF08245"/>
    </source>
</evidence>
<dbReference type="Pfam" id="PF08245">
    <property type="entry name" value="Mur_ligase_M"/>
    <property type="match status" value="1"/>
</dbReference>
<dbReference type="PANTHER" id="PTHR23135:SF4">
    <property type="entry name" value="UDP-N-ACETYLMURAMOYL-L-ALANYL-D-GLUTAMATE--2,6-DIAMINOPIMELATE LIGASE MURE HOMOLOG, CHLOROPLASTIC"/>
    <property type="match status" value="1"/>
</dbReference>
<comment type="similarity">
    <text evidence="1">Belongs to the MurCDEF family. MurE subfamily.</text>
</comment>
<dbReference type="InterPro" id="IPR036615">
    <property type="entry name" value="Mur_ligase_C_dom_sf"/>
</dbReference>
<dbReference type="EMBL" id="QZJW01000002">
    <property type="protein sequence ID" value="RJO62285.1"/>
    <property type="molecule type" value="Genomic_DNA"/>
</dbReference>
<gene>
    <name evidence="6" type="primary">murE</name>
    <name evidence="6" type="ORF">C4544_00355</name>
</gene>
<comment type="pathway">
    <text evidence="2">Cell wall biogenesis; peptidoglycan biosynthesis.</text>
</comment>
<dbReference type="GO" id="GO:0009252">
    <property type="term" value="P:peptidoglycan biosynthetic process"/>
    <property type="evidence" value="ECO:0007669"/>
    <property type="project" value="UniProtKB-UniPathway"/>
</dbReference>
<dbReference type="PANTHER" id="PTHR23135">
    <property type="entry name" value="MUR LIGASE FAMILY MEMBER"/>
    <property type="match status" value="1"/>
</dbReference>
<name>A0A419DGQ9_9BACT</name>
<dbReference type="Gene3D" id="3.90.190.20">
    <property type="entry name" value="Mur ligase, C-terminal domain"/>
    <property type="match status" value="1"/>
</dbReference>
<dbReference type="GO" id="GO:0071555">
    <property type="term" value="P:cell wall organization"/>
    <property type="evidence" value="ECO:0007669"/>
    <property type="project" value="UniProtKB-KW"/>
</dbReference>
<accession>A0A419DGQ9</accession>
<evidence type="ECO:0000313" key="7">
    <source>
        <dbReference type="Proteomes" id="UP000285655"/>
    </source>
</evidence>
<dbReference type="NCBIfam" id="TIGR01085">
    <property type="entry name" value="murE"/>
    <property type="match status" value="1"/>
</dbReference>
<evidence type="ECO:0000256" key="2">
    <source>
        <dbReference type="RuleBase" id="RU004135"/>
    </source>
</evidence>
<dbReference type="SUPFAM" id="SSF53623">
    <property type="entry name" value="MurD-like peptide ligases, catalytic domain"/>
    <property type="match status" value="1"/>
</dbReference>
<feature type="compositionally biased region" description="Basic and acidic residues" evidence="3">
    <location>
        <begin position="215"/>
        <end position="224"/>
    </location>
</feature>
<dbReference type="Pfam" id="PF02875">
    <property type="entry name" value="Mur_ligase_C"/>
    <property type="match status" value="1"/>
</dbReference>
<evidence type="ECO:0000259" key="4">
    <source>
        <dbReference type="Pfam" id="PF02875"/>
    </source>
</evidence>
<dbReference type="InterPro" id="IPR005761">
    <property type="entry name" value="UDP-N-AcMur-Glu-dNH2Pim_ligase"/>
</dbReference>
<comment type="subcellular location">
    <subcellularLocation>
        <location evidence="2">Cytoplasm</location>
    </subcellularLocation>
</comment>
<feature type="region of interest" description="Disordered" evidence="3">
    <location>
        <begin position="208"/>
        <end position="233"/>
    </location>
</feature>
<keyword evidence="2" id="KW-0131">Cell cycle</keyword>
<sequence>MLETILRYARKIIPKPLFHFFQPAYHFLLALTGNIAYRFPGYKMVVIGVTGTNGKSTTCDILCEIFKTTGEKVGMISTVSFEIAGKRTDNTTNRTTLGRWQTHKLMREMVRQGCKYAVIEVASEGIAWFRVWGIPFDGAVFTNLSPEHLNYHGTMENYRNTKGKLFRKLSSPCNFKKTKRISAVNADDKEADYFLSFKADKKFTFGTSSPSSRARLRDTAERVNSESGVEGSLKDGRKGFLHSLPRSVGRNDKTKSKVVGVTAKNIDLRTDGIEYDIEYDAQKLHIKTKAIGEFNIYNELAAFCMGLGYDLVPDKMVQVFRSYSGTKGRLEKIDAGQDFDVIIDYAHTPDALEKVYGELNRNKKGRLIGVFGATGSKDQGKRPEMGAVAAELCDKVFVTDDETYNEDSGEIIEMIMRGVPEKLKSKVDVIPDRLQAIKKSLASANEGDIVVITGIGHQKFRIQEGKRIPWDERKIVYDLLKK</sequence>
<dbReference type="SUPFAM" id="SSF53244">
    <property type="entry name" value="MurD-like peptide ligases, peptide-binding domain"/>
    <property type="match status" value="1"/>
</dbReference>
<keyword evidence="2" id="KW-0961">Cell wall biogenesis/degradation</keyword>
<dbReference type="Proteomes" id="UP000285655">
    <property type="component" value="Unassembled WGS sequence"/>
</dbReference>
<dbReference type="AlphaFoldDB" id="A0A419DGQ9"/>
<dbReference type="Gene3D" id="3.40.1190.10">
    <property type="entry name" value="Mur-like, catalytic domain"/>
    <property type="match status" value="1"/>
</dbReference>
<dbReference type="InterPro" id="IPR013221">
    <property type="entry name" value="Mur_ligase_cen"/>
</dbReference>
<dbReference type="InterPro" id="IPR004101">
    <property type="entry name" value="Mur_ligase_C"/>
</dbReference>
<reference evidence="6 7" key="1">
    <citation type="journal article" date="2017" name="ISME J.">
        <title>Energy and carbon metabolisms in a deep terrestrial subsurface fluid microbial community.</title>
        <authorList>
            <person name="Momper L."/>
            <person name="Jungbluth S.P."/>
            <person name="Lee M.D."/>
            <person name="Amend J.P."/>
        </authorList>
    </citation>
    <scope>NUCLEOTIDE SEQUENCE [LARGE SCALE GENOMIC DNA]</scope>
    <source>
        <strain evidence="6">SURF_29</strain>
    </source>
</reference>
<proteinExistence type="inferred from homology"/>
<dbReference type="GO" id="GO:0016881">
    <property type="term" value="F:acid-amino acid ligase activity"/>
    <property type="evidence" value="ECO:0007669"/>
    <property type="project" value="InterPro"/>
</dbReference>
<dbReference type="GO" id="GO:0005737">
    <property type="term" value="C:cytoplasm"/>
    <property type="evidence" value="ECO:0007669"/>
    <property type="project" value="UniProtKB-SubCell"/>
</dbReference>
<organism evidence="6 7">
    <name type="scientific">candidate division WS5 bacterium</name>
    <dbReference type="NCBI Taxonomy" id="2093353"/>
    <lineage>
        <taxon>Bacteria</taxon>
        <taxon>candidate division WS5</taxon>
    </lineage>
</organism>
<evidence type="ECO:0000256" key="3">
    <source>
        <dbReference type="SAM" id="MobiDB-lite"/>
    </source>
</evidence>
<dbReference type="GO" id="GO:0005524">
    <property type="term" value="F:ATP binding"/>
    <property type="evidence" value="ECO:0007669"/>
    <property type="project" value="InterPro"/>
</dbReference>
<evidence type="ECO:0000256" key="1">
    <source>
        <dbReference type="ARBA" id="ARBA00005898"/>
    </source>
</evidence>
<comment type="caution">
    <text evidence="6">The sequence shown here is derived from an EMBL/GenBank/DDBJ whole genome shotgun (WGS) entry which is preliminary data.</text>
</comment>
<keyword evidence="2" id="KW-0573">Peptidoglycan synthesis</keyword>
<feature type="domain" description="Mur ligase central" evidence="5">
    <location>
        <begin position="49"/>
        <end position="218"/>
    </location>
</feature>
<dbReference type="GO" id="GO:0051301">
    <property type="term" value="P:cell division"/>
    <property type="evidence" value="ECO:0007669"/>
    <property type="project" value="UniProtKB-KW"/>
</dbReference>
<keyword evidence="2" id="KW-0133">Cell shape</keyword>
<keyword evidence="2" id="KW-0132">Cell division</keyword>
<dbReference type="UniPathway" id="UPA00219"/>